<keyword evidence="3" id="KW-0804">Transcription</keyword>
<dbReference type="Pfam" id="PF11754">
    <property type="entry name" value="Velvet"/>
    <property type="match status" value="1"/>
</dbReference>
<dbReference type="Gene3D" id="2.60.40.3960">
    <property type="entry name" value="Velvet domain"/>
    <property type="match status" value="1"/>
</dbReference>
<evidence type="ECO:0000256" key="3">
    <source>
        <dbReference type="ARBA" id="ARBA00023163"/>
    </source>
</evidence>
<protein>
    <submittedName>
        <fullName evidence="7">13741_t:CDS:1</fullName>
    </submittedName>
</protein>
<evidence type="ECO:0000256" key="2">
    <source>
        <dbReference type="ARBA" id="ARBA00023015"/>
    </source>
</evidence>
<evidence type="ECO:0000256" key="5">
    <source>
        <dbReference type="SAM" id="MobiDB-lite"/>
    </source>
</evidence>
<comment type="subcellular location">
    <subcellularLocation>
        <location evidence="1">Nucleus</location>
    </subcellularLocation>
</comment>
<keyword evidence="2" id="KW-0805">Transcription regulation</keyword>
<dbReference type="AlphaFoldDB" id="A0A9N8W1E1"/>
<comment type="caution">
    <text evidence="7">The sequence shown here is derived from an EMBL/GenBank/DDBJ whole genome shotgun (WGS) entry which is preliminary data.</text>
</comment>
<feature type="domain" description="Velvet" evidence="6">
    <location>
        <begin position="65"/>
        <end position="203"/>
    </location>
</feature>
<dbReference type="InterPro" id="IPR021740">
    <property type="entry name" value="Velvet"/>
</dbReference>
<evidence type="ECO:0000259" key="6">
    <source>
        <dbReference type="PROSITE" id="PS51821"/>
    </source>
</evidence>
<feature type="compositionally biased region" description="Basic and acidic residues" evidence="5">
    <location>
        <begin position="1"/>
        <end position="15"/>
    </location>
</feature>
<reference evidence="7" key="1">
    <citation type="submission" date="2021-06" db="EMBL/GenBank/DDBJ databases">
        <authorList>
            <person name="Kallberg Y."/>
            <person name="Tangrot J."/>
            <person name="Rosling A."/>
        </authorList>
    </citation>
    <scope>NUCLEOTIDE SEQUENCE</scope>
    <source>
        <strain evidence="7">CL551</strain>
    </source>
</reference>
<sequence length="203" mass="22798">MEHRPSSSLYDDHVRPGSLQGSSSSPSGSQAHRKQKAESETPDQALQYATKEKILSSLFPPSNDASKWKYDLVVAQQPVRARMCGFGEKDRRSISPLPFVRLDITEGGLPVNTDELDPGFFVLSATLYEYKTNQDASLVIHPTSNTSFPRQSCTKNLVGNSYAHGKRLKDLDGRWGIWFVYQDLSVRTDGNFYLKFALTYVGW</sequence>
<dbReference type="GO" id="GO:0005634">
    <property type="term" value="C:nucleus"/>
    <property type="evidence" value="ECO:0007669"/>
    <property type="project" value="UniProtKB-SubCell"/>
</dbReference>
<proteinExistence type="predicted"/>
<evidence type="ECO:0000313" key="7">
    <source>
        <dbReference type="EMBL" id="CAG8470093.1"/>
    </source>
</evidence>
<organism evidence="7 8">
    <name type="scientific">Acaulospora morrowiae</name>
    <dbReference type="NCBI Taxonomy" id="94023"/>
    <lineage>
        <taxon>Eukaryota</taxon>
        <taxon>Fungi</taxon>
        <taxon>Fungi incertae sedis</taxon>
        <taxon>Mucoromycota</taxon>
        <taxon>Glomeromycotina</taxon>
        <taxon>Glomeromycetes</taxon>
        <taxon>Diversisporales</taxon>
        <taxon>Acaulosporaceae</taxon>
        <taxon>Acaulospora</taxon>
    </lineage>
</organism>
<evidence type="ECO:0000256" key="1">
    <source>
        <dbReference type="ARBA" id="ARBA00004123"/>
    </source>
</evidence>
<feature type="region of interest" description="Disordered" evidence="5">
    <location>
        <begin position="1"/>
        <end position="43"/>
    </location>
</feature>
<feature type="compositionally biased region" description="Low complexity" evidence="5">
    <location>
        <begin position="16"/>
        <end position="30"/>
    </location>
</feature>
<keyword evidence="4" id="KW-0539">Nucleus</keyword>
<dbReference type="Proteomes" id="UP000789342">
    <property type="component" value="Unassembled WGS sequence"/>
</dbReference>
<gene>
    <name evidence="7" type="ORF">AMORRO_LOCUS1815</name>
</gene>
<name>A0A9N8W1E1_9GLOM</name>
<dbReference type="InterPro" id="IPR038491">
    <property type="entry name" value="Velvet_dom_sf"/>
</dbReference>
<evidence type="ECO:0000313" key="8">
    <source>
        <dbReference type="Proteomes" id="UP000789342"/>
    </source>
</evidence>
<dbReference type="PANTHER" id="PTHR33572:SF3">
    <property type="entry name" value="VELVET COMPLEX SUBUNIT B"/>
    <property type="match status" value="1"/>
</dbReference>
<dbReference type="EMBL" id="CAJVPV010000699">
    <property type="protein sequence ID" value="CAG8470093.1"/>
    <property type="molecule type" value="Genomic_DNA"/>
</dbReference>
<keyword evidence="8" id="KW-1185">Reference proteome</keyword>
<dbReference type="OrthoDB" id="3056235at2759"/>
<dbReference type="PROSITE" id="PS51821">
    <property type="entry name" value="VELVET"/>
    <property type="match status" value="1"/>
</dbReference>
<evidence type="ECO:0000256" key="4">
    <source>
        <dbReference type="ARBA" id="ARBA00023242"/>
    </source>
</evidence>
<accession>A0A9N8W1E1</accession>
<dbReference type="PANTHER" id="PTHR33572">
    <property type="entry name" value="SPORE DEVELOPMENT REGULATOR VOSA"/>
    <property type="match status" value="1"/>
</dbReference>
<dbReference type="InterPro" id="IPR037525">
    <property type="entry name" value="Velvet_dom"/>
</dbReference>